<dbReference type="Pfam" id="PF00126">
    <property type="entry name" value="HTH_1"/>
    <property type="match status" value="1"/>
</dbReference>
<gene>
    <name evidence="6" type="ORF">UBAL3_94320050</name>
</gene>
<sequence length="311" mass="34453">MNLTHLKFVVETAELKSFSRAAEKCRVTQSTLSNGVALVEESLGGKLFERTTRTVSLSPFGKAMIPLIRSVLSAETNLILQAKNYLSPEKALIRIGVSPLVNAGFTSVLTQSFRDKHPDYEIVLYEENLEQLQHMLLSDGLDFIFVPLISEFTAEFGKMISLFLYDEPLVLITRDSSLLSSGWVSARTLKGQKFVMVPDACGLARVTREIFKKAKVALHEYEGRAFSYSALTEWAQNGIGSALLPRSKVTGETPWIPLKDDSHVAEYIRFVSIGNSSSYSRFKAFTDYIRKNSASLARGLGLDPPDEAASP</sequence>
<dbReference type="InterPro" id="IPR005119">
    <property type="entry name" value="LysR_subst-bd"/>
</dbReference>
<evidence type="ECO:0000256" key="2">
    <source>
        <dbReference type="ARBA" id="ARBA00023015"/>
    </source>
</evidence>
<reference evidence="6 7" key="1">
    <citation type="journal article" date="2009" name="Appl. Environ. Microbiol.">
        <title>Community genomic and proteomic analyses of chemoautotrophic iron-oxidizing "Leptospirillum rubarum" (Group II) and "Leptospirillum ferrodiazotrophum" (Group III) bacteria in acid mine drainage biofilms.</title>
        <authorList>
            <person name="Goltsman D.S."/>
            <person name="Denef V.J."/>
            <person name="Singer S.W."/>
            <person name="VerBerkmoes N.C."/>
            <person name="Lefsrud M."/>
            <person name="Mueller R.S."/>
            <person name="Dick G.J."/>
            <person name="Sun C.L."/>
            <person name="Wheeler K.E."/>
            <person name="Zemla A."/>
            <person name="Baker B.J."/>
            <person name="Hauser L."/>
            <person name="Land M."/>
            <person name="Shah M.B."/>
            <person name="Thelen M.P."/>
            <person name="Hettich R.L."/>
            <person name="Banfield J.F."/>
        </authorList>
    </citation>
    <scope>NUCLEOTIDE SEQUENCE [LARGE SCALE GENOMIC DNA]</scope>
</reference>
<name>C6HZ08_9BACT</name>
<evidence type="ECO:0000256" key="4">
    <source>
        <dbReference type="ARBA" id="ARBA00023163"/>
    </source>
</evidence>
<accession>C6HZ08</accession>
<keyword evidence="7" id="KW-1185">Reference proteome</keyword>
<evidence type="ECO:0000256" key="1">
    <source>
        <dbReference type="ARBA" id="ARBA00009437"/>
    </source>
</evidence>
<dbReference type="GO" id="GO:0003677">
    <property type="term" value="F:DNA binding"/>
    <property type="evidence" value="ECO:0007669"/>
    <property type="project" value="UniProtKB-KW"/>
</dbReference>
<organism evidence="6 7">
    <name type="scientific">Leptospirillum ferrodiazotrophum</name>
    <dbReference type="NCBI Taxonomy" id="412449"/>
    <lineage>
        <taxon>Bacteria</taxon>
        <taxon>Pseudomonadati</taxon>
        <taxon>Nitrospirota</taxon>
        <taxon>Nitrospiria</taxon>
        <taxon>Nitrospirales</taxon>
        <taxon>Nitrospiraceae</taxon>
        <taxon>Leptospirillum</taxon>
    </lineage>
</organism>
<dbReference type="CDD" id="cd05466">
    <property type="entry name" value="PBP2_LTTR_substrate"/>
    <property type="match status" value="1"/>
</dbReference>
<evidence type="ECO:0000259" key="5">
    <source>
        <dbReference type="PROSITE" id="PS50931"/>
    </source>
</evidence>
<dbReference type="AlphaFoldDB" id="C6HZ08"/>
<keyword evidence="2" id="KW-0805">Transcription regulation</keyword>
<dbReference type="GO" id="GO:0003700">
    <property type="term" value="F:DNA-binding transcription factor activity"/>
    <property type="evidence" value="ECO:0007669"/>
    <property type="project" value="InterPro"/>
</dbReference>
<dbReference type="GO" id="GO:0005829">
    <property type="term" value="C:cytosol"/>
    <property type="evidence" value="ECO:0007669"/>
    <property type="project" value="TreeGrafter"/>
</dbReference>
<dbReference type="InterPro" id="IPR036390">
    <property type="entry name" value="WH_DNA-bd_sf"/>
</dbReference>
<dbReference type="Gene3D" id="3.40.190.290">
    <property type="match status" value="1"/>
</dbReference>
<protein>
    <submittedName>
        <fullName evidence="6">Transcriptional regulator, LysR family</fullName>
    </submittedName>
</protein>
<feature type="domain" description="HTH lysR-type" evidence="5">
    <location>
        <begin position="1"/>
        <end position="58"/>
    </location>
</feature>
<dbReference type="SUPFAM" id="SSF46785">
    <property type="entry name" value="Winged helix' DNA-binding domain"/>
    <property type="match status" value="1"/>
</dbReference>
<dbReference type="PANTHER" id="PTHR30419">
    <property type="entry name" value="HTH-TYPE TRANSCRIPTIONAL REGULATOR YBHD"/>
    <property type="match status" value="1"/>
</dbReference>
<evidence type="ECO:0000256" key="3">
    <source>
        <dbReference type="ARBA" id="ARBA00023125"/>
    </source>
</evidence>
<dbReference type="InterPro" id="IPR036388">
    <property type="entry name" value="WH-like_DNA-bd_sf"/>
</dbReference>
<dbReference type="PROSITE" id="PS50931">
    <property type="entry name" value="HTH_LYSR"/>
    <property type="match status" value="1"/>
</dbReference>
<comment type="similarity">
    <text evidence="1">Belongs to the LysR transcriptional regulatory family.</text>
</comment>
<dbReference type="InterPro" id="IPR050950">
    <property type="entry name" value="HTH-type_LysR_regulators"/>
</dbReference>
<dbReference type="Pfam" id="PF03466">
    <property type="entry name" value="LysR_substrate"/>
    <property type="match status" value="1"/>
</dbReference>
<evidence type="ECO:0000313" key="6">
    <source>
        <dbReference type="EMBL" id="EES52194.1"/>
    </source>
</evidence>
<proteinExistence type="inferred from homology"/>
<dbReference type="SUPFAM" id="SSF53850">
    <property type="entry name" value="Periplasmic binding protein-like II"/>
    <property type="match status" value="1"/>
</dbReference>
<keyword evidence="3" id="KW-0238">DNA-binding</keyword>
<dbReference type="Proteomes" id="UP000009374">
    <property type="component" value="Unassembled WGS sequence"/>
</dbReference>
<evidence type="ECO:0000313" key="7">
    <source>
        <dbReference type="Proteomes" id="UP000009374"/>
    </source>
</evidence>
<dbReference type="Gene3D" id="1.10.10.10">
    <property type="entry name" value="Winged helix-like DNA-binding domain superfamily/Winged helix DNA-binding domain"/>
    <property type="match status" value="1"/>
</dbReference>
<dbReference type="InterPro" id="IPR000847">
    <property type="entry name" value="LysR_HTH_N"/>
</dbReference>
<keyword evidence="4" id="KW-0804">Transcription</keyword>
<dbReference type="PRINTS" id="PR00039">
    <property type="entry name" value="HTHLYSR"/>
</dbReference>
<dbReference type="EMBL" id="GG693879">
    <property type="protein sequence ID" value="EES52194.1"/>
    <property type="molecule type" value="Genomic_DNA"/>
</dbReference>